<dbReference type="EMBL" id="CAJVPV010000542">
    <property type="protein sequence ID" value="CAG8462270.1"/>
    <property type="molecule type" value="Genomic_DNA"/>
</dbReference>
<keyword evidence="1" id="KW-0732">Signal</keyword>
<dbReference type="OrthoDB" id="2330249at2759"/>
<keyword evidence="3" id="KW-1185">Reference proteome</keyword>
<feature type="signal peptide" evidence="1">
    <location>
        <begin position="1"/>
        <end position="24"/>
    </location>
</feature>
<sequence>MKDQHSLILTFIILLYLPTHLALSCKSISDCRNGFVCSTAPLMKGKCVYGCHDNYDCAIDTTPNQNQKCDKTSPYWSCTCGSKSACPEGVCFNGHCTFSCLKDSECVEVYGDGYVCSTVRPTNGTCIYACHYGSDCASDNCNKTKTPHWLCTCGNKCKGV</sequence>
<feature type="chain" id="PRO_5040364050" evidence="1">
    <location>
        <begin position="25"/>
        <end position="160"/>
    </location>
</feature>
<gene>
    <name evidence="2" type="ORF">AMORRO_LOCUS1455</name>
</gene>
<reference evidence="2" key="1">
    <citation type="submission" date="2021-06" db="EMBL/GenBank/DDBJ databases">
        <authorList>
            <person name="Kallberg Y."/>
            <person name="Tangrot J."/>
            <person name="Rosling A."/>
        </authorList>
    </citation>
    <scope>NUCLEOTIDE SEQUENCE</scope>
    <source>
        <strain evidence="2">CL551</strain>
    </source>
</reference>
<dbReference type="PROSITE" id="PS51257">
    <property type="entry name" value="PROKAR_LIPOPROTEIN"/>
    <property type="match status" value="1"/>
</dbReference>
<protein>
    <submittedName>
        <fullName evidence="2">11839_t:CDS:1</fullName>
    </submittedName>
</protein>
<name>A0A9N8Z1L7_9GLOM</name>
<organism evidence="2 3">
    <name type="scientific">Acaulospora morrowiae</name>
    <dbReference type="NCBI Taxonomy" id="94023"/>
    <lineage>
        <taxon>Eukaryota</taxon>
        <taxon>Fungi</taxon>
        <taxon>Fungi incertae sedis</taxon>
        <taxon>Mucoromycota</taxon>
        <taxon>Glomeromycotina</taxon>
        <taxon>Glomeromycetes</taxon>
        <taxon>Diversisporales</taxon>
        <taxon>Acaulosporaceae</taxon>
        <taxon>Acaulospora</taxon>
    </lineage>
</organism>
<proteinExistence type="predicted"/>
<evidence type="ECO:0000256" key="1">
    <source>
        <dbReference type="SAM" id="SignalP"/>
    </source>
</evidence>
<evidence type="ECO:0000313" key="2">
    <source>
        <dbReference type="EMBL" id="CAG8462270.1"/>
    </source>
</evidence>
<feature type="non-terminal residue" evidence="2">
    <location>
        <position position="160"/>
    </location>
</feature>
<dbReference type="AlphaFoldDB" id="A0A9N8Z1L7"/>
<accession>A0A9N8Z1L7</accession>
<evidence type="ECO:0000313" key="3">
    <source>
        <dbReference type="Proteomes" id="UP000789342"/>
    </source>
</evidence>
<dbReference type="Proteomes" id="UP000789342">
    <property type="component" value="Unassembled WGS sequence"/>
</dbReference>
<comment type="caution">
    <text evidence="2">The sequence shown here is derived from an EMBL/GenBank/DDBJ whole genome shotgun (WGS) entry which is preliminary data.</text>
</comment>
<feature type="non-terminal residue" evidence="2">
    <location>
        <position position="1"/>
    </location>
</feature>